<reference evidence="2" key="1">
    <citation type="submission" date="2021-04" db="EMBL/GenBank/DDBJ databases">
        <authorList>
            <consortium name="Molecular Ecology Group"/>
        </authorList>
    </citation>
    <scope>NUCLEOTIDE SEQUENCE</scope>
</reference>
<dbReference type="InterPro" id="IPR039919">
    <property type="entry name" value="ARHGEF10/ARHGEF17"/>
</dbReference>
<feature type="non-terminal residue" evidence="2">
    <location>
        <position position="144"/>
    </location>
</feature>
<keyword evidence="3" id="KW-1185">Reference proteome</keyword>
<sequence>KTPFGQDFTENIKHKVWLRVGLYDVEIVKTQGQVYKSVVDREQVKDDLNVVTQMAELAGKLTCHHQGLEEMIKDLNSNLSRQLSEASTRNIPPDSNKMELLVTTQADVIHIVIGFSTAEKENVLGSSVHRSKTQTQFAVKQKSS</sequence>
<comment type="caution">
    <text evidence="2">The sequence shown here is derived from an EMBL/GenBank/DDBJ whole genome shotgun (WGS) entry which is preliminary data.</text>
</comment>
<dbReference type="EMBL" id="CAJHNH020000520">
    <property type="protein sequence ID" value="CAG5118246.1"/>
    <property type="molecule type" value="Genomic_DNA"/>
</dbReference>
<evidence type="ECO:0000313" key="3">
    <source>
        <dbReference type="Proteomes" id="UP000678393"/>
    </source>
</evidence>
<proteinExistence type="predicted"/>
<dbReference type="AlphaFoldDB" id="A0A8S3YVH5"/>
<organism evidence="2 3">
    <name type="scientific">Candidula unifasciata</name>
    <dbReference type="NCBI Taxonomy" id="100452"/>
    <lineage>
        <taxon>Eukaryota</taxon>
        <taxon>Metazoa</taxon>
        <taxon>Spiralia</taxon>
        <taxon>Lophotrochozoa</taxon>
        <taxon>Mollusca</taxon>
        <taxon>Gastropoda</taxon>
        <taxon>Heterobranchia</taxon>
        <taxon>Euthyneura</taxon>
        <taxon>Panpulmonata</taxon>
        <taxon>Eupulmonata</taxon>
        <taxon>Stylommatophora</taxon>
        <taxon>Helicina</taxon>
        <taxon>Helicoidea</taxon>
        <taxon>Geomitridae</taxon>
        <taxon>Candidula</taxon>
    </lineage>
</organism>
<dbReference type="GO" id="GO:0005085">
    <property type="term" value="F:guanyl-nucleotide exchange factor activity"/>
    <property type="evidence" value="ECO:0007669"/>
    <property type="project" value="UniProtKB-KW"/>
</dbReference>
<dbReference type="GO" id="GO:0030036">
    <property type="term" value="P:actin cytoskeleton organization"/>
    <property type="evidence" value="ECO:0007669"/>
    <property type="project" value="TreeGrafter"/>
</dbReference>
<protein>
    <submittedName>
        <fullName evidence="2">Uncharacterized protein</fullName>
    </submittedName>
</protein>
<dbReference type="PANTHER" id="PTHR12877:SF15">
    <property type="entry name" value="RHO GUANINE NUCLEOTIDE EXCHANGE FACTOR 17"/>
    <property type="match status" value="1"/>
</dbReference>
<dbReference type="Proteomes" id="UP000678393">
    <property type="component" value="Unassembled WGS sequence"/>
</dbReference>
<keyword evidence="1" id="KW-0344">Guanine-nucleotide releasing factor</keyword>
<dbReference type="PANTHER" id="PTHR12877">
    <property type="entry name" value="RHO GUANINE NUCLEOTIDE EXCHANGE FACTOR"/>
    <property type="match status" value="1"/>
</dbReference>
<name>A0A8S3YVH5_9EUPU</name>
<gene>
    <name evidence="2" type="ORF">CUNI_LOCUS3804</name>
</gene>
<evidence type="ECO:0000256" key="1">
    <source>
        <dbReference type="ARBA" id="ARBA00022658"/>
    </source>
</evidence>
<accession>A0A8S3YVH5</accession>
<evidence type="ECO:0000313" key="2">
    <source>
        <dbReference type="EMBL" id="CAG5118246.1"/>
    </source>
</evidence>